<dbReference type="EMBL" id="JAJSBI010000002">
    <property type="protein sequence ID" value="MCD9872917.1"/>
    <property type="molecule type" value="Genomic_DNA"/>
</dbReference>
<name>A0A9Q3VJ16_9ACTN</name>
<dbReference type="AlphaFoldDB" id="A0A9Q3VJ16"/>
<reference evidence="1" key="1">
    <citation type="submission" date="2021-12" db="EMBL/GenBank/DDBJ databases">
        <authorList>
            <person name="Lee J.-H."/>
            <person name="Kim S.-B."/>
        </authorList>
    </citation>
    <scope>NUCLEOTIDE SEQUENCE</scope>
    <source>
        <strain evidence="1">NR30</strain>
    </source>
</reference>
<protein>
    <submittedName>
        <fullName evidence="1">Uncharacterized protein</fullName>
    </submittedName>
</protein>
<dbReference type="Proteomes" id="UP001108029">
    <property type="component" value="Unassembled WGS sequence"/>
</dbReference>
<comment type="caution">
    <text evidence="1">The sequence shown here is derived from an EMBL/GenBank/DDBJ whole genome shotgun (WGS) entry which is preliminary data.</text>
</comment>
<dbReference type="RefSeq" id="WP_232646878.1">
    <property type="nucleotide sequence ID" value="NZ_JAJSBI010000002.1"/>
</dbReference>
<organism evidence="1 2">
    <name type="scientific">Streptomyces guryensis</name>
    <dbReference type="NCBI Taxonomy" id="2886947"/>
    <lineage>
        <taxon>Bacteria</taxon>
        <taxon>Bacillati</taxon>
        <taxon>Actinomycetota</taxon>
        <taxon>Actinomycetes</taxon>
        <taxon>Kitasatosporales</taxon>
        <taxon>Streptomycetaceae</taxon>
        <taxon>Streptomyces</taxon>
    </lineage>
</organism>
<sequence length="111" mass="12570">MVRPYDQHHGEALGARLHLPLAERSCPICGHVALRDYHHGSYGRPAPSWINCLCCGNCHAYSSSFTAAERKMVESDPPLAQYGDQVDEVFRDPERLLRTLDGYWKSGRRSQ</sequence>
<gene>
    <name evidence="1" type="ORF">LJ657_04400</name>
</gene>
<keyword evidence="2" id="KW-1185">Reference proteome</keyword>
<accession>A0A9Q3VJ16</accession>
<evidence type="ECO:0000313" key="1">
    <source>
        <dbReference type="EMBL" id="MCD9872917.1"/>
    </source>
</evidence>
<proteinExistence type="predicted"/>
<evidence type="ECO:0000313" key="2">
    <source>
        <dbReference type="Proteomes" id="UP001108029"/>
    </source>
</evidence>